<dbReference type="RefSeq" id="WP_316019685.1">
    <property type="nucleotide sequence ID" value="NZ_JAWDID010000030.1"/>
</dbReference>
<dbReference type="PANTHER" id="PTHR34273:SF2">
    <property type="entry name" value="METHYLTHIORIBOSE KINASE"/>
    <property type="match status" value="1"/>
</dbReference>
<keyword evidence="8" id="KW-1185">Reference proteome</keyword>
<comment type="similarity">
    <text evidence="1">Belongs to the methylthioribose kinase family.</text>
</comment>
<evidence type="ECO:0000313" key="7">
    <source>
        <dbReference type="EMBL" id="MDU0341880.1"/>
    </source>
</evidence>
<evidence type="ECO:0000256" key="1">
    <source>
        <dbReference type="ARBA" id="ARBA00010165"/>
    </source>
</evidence>
<keyword evidence="5" id="KW-0067">ATP-binding</keyword>
<evidence type="ECO:0000313" key="8">
    <source>
        <dbReference type="Proteomes" id="UP001254257"/>
    </source>
</evidence>
<evidence type="ECO:0000256" key="4">
    <source>
        <dbReference type="ARBA" id="ARBA00022777"/>
    </source>
</evidence>
<reference evidence="7 8" key="1">
    <citation type="submission" date="2023-09" db="EMBL/GenBank/DDBJ databases">
        <title>Whole genome shotgun sequencing (WGS) of Bosea sp. ZW T0_25, isolated from stored onions (Allium cepa).</title>
        <authorList>
            <person name="Stoll D.A."/>
            <person name="Huch M."/>
        </authorList>
    </citation>
    <scope>NUCLEOTIDE SEQUENCE [LARGE SCALE GENOMIC DNA]</scope>
    <source>
        <strain evidence="7 8">ZW T0_25</strain>
    </source>
</reference>
<name>A0ABU3SC04_9HYPH</name>
<dbReference type="Gene3D" id="3.90.1200.10">
    <property type="match status" value="1"/>
</dbReference>
<gene>
    <name evidence="7" type="ORF">RKE40_18430</name>
</gene>
<keyword evidence="2" id="KW-0808">Transferase</keyword>
<protein>
    <submittedName>
        <fullName evidence="7">Phosphotransferase</fullName>
    </submittedName>
</protein>
<dbReference type="InterPro" id="IPR011009">
    <property type="entry name" value="Kinase-like_dom_sf"/>
</dbReference>
<dbReference type="Proteomes" id="UP001254257">
    <property type="component" value="Unassembled WGS sequence"/>
</dbReference>
<evidence type="ECO:0000256" key="2">
    <source>
        <dbReference type="ARBA" id="ARBA00022679"/>
    </source>
</evidence>
<evidence type="ECO:0000259" key="6">
    <source>
        <dbReference type="Pfam" id="PF01636"/>
    </source>
</evidence>
<comment type="caution">
    <text evidence="7">The sequence shown here is derived from an EMBL/GenBank/DDBJ whole genome shotgun (WGS) entry which is preliminary data.</text>
</comment>
<dbReference type="InterPro" id="IPR002575">
    <property type="entry name" value="Aminoglycoside_PTrfase"/>
</dbReference>
<evidence type="ECO:0000256" key="3">
    <source>
        <dbReference type="ARBA" id="ARBA00022741"/>
    </source>
</evidence>
<dbReference type="PANTHER" id="PTHR34273">
    <property type="entry name" value="METHYLTHIORIBOSE KINASE"/>
    <property type="match status" value="1"/>
</dbReference>
<dbReference type="EMBL" id="JAWDID010000030">
    <property type="protein sequence ID" value="MDU0341880.1"/>
    <property type="molecule type" value="Genomic_DNA"/>
</dbReference>
<dbReference type="SUPFAM" id="SSF56112">
    <property type="entry name" value="Protein kinase-like (PK-like)"/>
    <property type="match status" value="1"/>
</dbReference>
<organism evidence="7 8">
    <name type="scientific">Bosea rubneri</name>
    <dbReference type="NCBI Taxonomy" id="3075434"/>
    <lineage>
        <taxon>Bacteria</taxon>
        <taxon>Pseudomonadati</taxon>
        <taxon>Pseudomonadota</taxon>
        <taxon>Alphaproteobacteria</taxon>
        <taxon>Hyphomicrobiales</taxon>
        <taxon>Boseaceae</taxon>
        <taxon>Bosea</taxon>
    </lineage>
</organism>
<keyword evidence="4" id="KW-0418">Kinase</keyword>
<keyword evidence="3" id="KW-0547">Nucleotide-binding</keyword>
<dbReference type="Pfam" id="PF01636">
    <property type="entry name" value="APH"/>
    <property type="match status" value="1"/>
</dbReference>
<proteinExistence type="inferred from homology"/>
<accession>A0ABU3SC04</accession>
<feature type="domain" description="Aminoglycoside phosphotransferase" evidence="6">
    <location>
        <begin position="27"/>
        <end position="235"/>
    </location>
</feature>
<evidence type="ECO:0000256" key="5">
    <source>
        <dbReference type="ARBA" id="ARBA00022840"/>
    </source>
</evidence>
<sequence length="335" mass="36359">MAQIAAEIVADFLRSAGLVEDLAQARLTPLTGGVASDIWKVESGGRVFVVKKALAQLRVAQTWLAPVSRNASEVDWLREAGRIVPEAVPAILADDAKAGIFAMSYLDPADHPVWKQELRAGRADPGFAGKLGQVVAAIHARTRGSAEIARRFANDDTFHSIRIEPYLEATARVHADLAVPLMTLAKETLAAKLALVHGDVSPKNILVGPRGPVILDAECAWYGEPAFDLAFCLNHLLLKCLWTPAAGTGFLACFDALAENYLAGVDWELREVIEARVARLLPALFLARVDGKSPAEYVTADADKNRIRRVARPLIASPVPRLSTIRQLWAEEISR</sequence>
<dbReference type="Gene3D" id="3.30.200.20">
    <property type="entry name" value="Phosphorylase Kinase, domain 1"/>
    <property type="match status" value="1"/>
</dbReference>